<gene>
    <name evidence="2" type="ORF">LCGC14_2068660</name>
</gene>
<accession>A0A0F9F6E6</accession>
<evidence type="ECO:0000313" key="2">
    <source>
        <dbReference type="EMBL" id="KKL74061.1"/>
    </source>
</evidence>
<reference evidence="2" key="1">
    <citation type="journal article" date="2015" name="Nature">
        <title>Complex archaea that bridge the gap between prokaryotes and eukaryotes.</title>
        <authorList>
            <person name="Spang A."/>
            <person name="Saw J.H."/>
            <person name="Jorgensen S.L."/>
            <person name="Zaremba-Niedzwiedzka K."/>
            <person name="Martijn J."/>
            <person name="Lind A.E."/>
            <person name="van Eijk R."/>
            <person name="Schleper C."/>
            <person name="Guy L."/>
            <person name="Ettema T.J."/>
        </authorList>
    </citation>
    <scope>NUCLEOTIDE SEQUENCE</scope>
</reference>
<feature type="domain" description="Glycosyltransferase 2-like" evidence="1">
    <location>
        <begin position="29"/>
        <end position="171"/>
    </location>
</feature>
<dbReference type="Pfam" id="PF00535">
    <property type="entry name" value="Glycos_transf_2"/>
    <property type="match status" value="1"/>
</dbReference>
<organism evidence="2">
    <name type="scientific">marine sediment metagenome</name>
    <dbReference type="NCBI Taxonomy" id="412755"/>
    <lineage>
        <taxon>unclassified sequences</taxon>
        <taxon>metagenomes</taxon>
        <taxon>ecological metagenomes</taxon>
    </lineage>
</organism>
<name>A0A0F9F6E6_9ZZZZ</name>
<evidence type="ECO:0000259" key="1">
    <source>
        <dbReference type="Pfam" id="PF00535"/>
    </source>
</evidence>
<proteinExistence type="predicted"/>
<sequence length="343" mass="39823">MIDTTVFVLHYSDDKIHPRMGESNLALNELLLRCVQTIKRNTRYPHKLVIVDNGSPEVGHEDAVNLLKEHGLTPEFLWVREDWHPVAVGANRAMDALETDYMSFITSDMKPGIGWLSCMVEPLKTDKWHMTSCEPNITQYGIGDPNLYRTPSFWKILQRKQGENKAEKIADYFKHNGVEYELDEYQEPNPKCKPHIMYGNDRISIFTASRDFIDVVGRYNENFLRACEYQYYFQAMKNGIENPTSVAGYTYLGHRGGLFRTGVGAYHPSTWKYHPTKPVSETLAHTTNNYRYERGTHNVFSKKDNLAFRKNEEGKYEVYHTETKKILLTTNVLAEAITYWEKL</sequence>
<dbReference type="InterPro" id="IPR029044">
    <property type="entry name" value="Nucleotide-diphossugar_trans"/>
</dbReference>
<dbReference type="AlphaFoldDB" id="A0A0F9F6E6"/>
<dbReference type="EMBL" id="LAZR01024769">
    <property type="protein sequence ID" value="KKL74061.1"/>
    <property type="molecule type" value="Genomic_DNA"/>
</dbReference>
<dbReference type="Gene3D" id="3.90.550.10">
    <property type="entry name" value="Spore Coat Polysaccharide Biosynthesis Protein SpsA, Chain A"/>
    <property type="match status" value="1"/>
</dbReference>
<dbReference type="SUPFAM" id="SSF53448">
    <property type="entry name" value="Nucleotide-diphospho-sugar transferases"/>
    <property type="match status" value="1"/>
</dbReference>
<protein>
    <recommendedName>
        <fullName evidence="1">Glycosyltransferase 2-like domain-containing protein</fullName>
    </recommendedName>
</protein>
<dbReference type="InterPro" id="IPR001173">
    <property type="entry name" value="Glyco_trans_2-like"/>
</dbReference>
<comment type="caution">
    <text evidence="2">The sequence shown here is derived from an EMBL/GenBank/DDBJ whole genome shotgun (WGS) entry which is preliminary data.</text>
</comment>